<dbReference type="HOGENOM" id="CLU_548790_0_0_1"/>
<feature type="region of interest" description="Disordered" evidence="1">
    <location>
        <begin position="18"/>
        <end position="472"/>
    </location>
</feature>
<protein>
    <submittedName>
        <fullName evidence="2">Uncharacterized protein</fullName>
    </submittedName>
</protein>
<dbReference type="Proteomes" id="UP000054485">
    <property type="component" value="Unassembled WGS sequence"/>
</dbReference>
<proteinExistence type="predicted"/>
<feature type="compositionally biased region" description="Polar residues" evidence="1">
    <location>
        <begin position="38"/>
        <end position="52"/>
    </location>
</feature>
<feature type="compositionally biased region" description="Pro residues" evidence="1">
    <location>
        <begin position="91"/>
        <end position="104"/>
    </location>
</feature>
<feature type="compositionally biased region" description="Basic and acidic residues" evidence="1">
    <location>
        <begin position="383"/>
        <end position="396"/>
    </location>
</feature>
<organism evidence="2 3">
    <name type="scientific">Suillus luteus UH-Slu-Lm8-n1</name>
    <dbReference type="NCBI Taxonomy" id="930992"/>
    <lineage>
        <taxon>Eukaryota</taxon>
        <taxon>Fungi</taxon>
        <taxon>Dikarya</taxon>
        <taxon>Basidiomycota</taxon>
        <taxon>Agaricomycotina</taxon>
        <taxon>Agaricomycetes</taxon>
        <taxon>Agaricomycetidae</taxon>
        <taxon>Boletales</taxon>
        <taxon>Suillineae</taxon>
        <taxon>Suillaceae</taxon>
        <taxon>Suillus</taxon>
    </lineage>
</organism>
<sequence>MGQLPVKECLPPDTVIAVVRSQPCTPPRTSTPERDTNEQTTPRISEWPSSAPGSPAGVLPSPAHDGDDKLPTNCVNVDASAEETGPIHEPSTPPTTSPLRPPTPAQRIRRLILPPSPLDSSPIPAPPSSFSVPIRRNIKRRVPHPGVPPLPADHSGPTQILVPNSDTSGTQSQSQPQSDPPSQLLSQSQSHRPPFPSQLTQEFKPGPTSTPAAVKQSISGPDRDQPGSHWGGDRASSPGVINWDADERLVHGDHQPSDTNPDAHQVLQQSTAEDPDMMDVDVVDSAEIPVIMHTSPSPSQAPEDPSDEHKPIRDTSPQPSNSSMHSLFSGSPSLSLSQSEVIPSVIPRTASPPPGEPTSKTPSHDAEAWKAPSFMNSRKGKGKAVEVPDKTSEPYKRSRASPTASSPLASHKRRKFGVDETSEPGPARPVKADERAISTVPNGKRNHAVALDVTESHRESPSTKQSSSRRISKDLSQALGASLPQSINKKRRIRLKGYQVDFENISVKTESSSPLMTMGYLRTNLLRTGRIRTLGDEVTRDGSIYIRSD</sequence>
<accession>A0A0D0AF94</accession>
<keyword evidence="3" id="KW-1185">Reference proteome</keyword>
<evidence type="ECO:0000313" key="3">
    <source>
        <dbReference type="Proteomes" id="UP000054485"/>
    </source>
</evidence>
<gene>
    <name evidence="2" type="ORF">CY34DRAFT_492263</name>
</gene>
<feature type="compositionally biased region" description="Low complexity" evidence="1">
    <location>
        <begin position="118"/>
        <end position="134"/>
    </location>
</feature>
<reference evidence="3" key="2">
    <citation type="submission" date="2015-01" db="EMBL/GenBank/DDBJ databases">
        <title>Evolutionary Origins and Diversification of the Mycorrhizal Mutualists.</title>
        <authorList>
            <consortium name="DOE Joint Genome Institute"/>
            <consortium name="Mycorrhizal Genomics Consortium"/>
            <person name="Kohler A."/>
            <person name="Kuo A."/>
            <person name="Nagy L.G."/>
            <person name="Floudas D."/>
            <person name="Copeland A."/>
            <person name="Barry K.W."/>
            <person name="Cichocki N."/>
            <person name="Veneault-Fourrey C."/>
            <person name="LaButti K."/>
            <person name="Lindquist E.A."/>
            <person name="Lipzen A."/>
            <person name="Lundell T."/>
            <person name="Morin E."/>
            <person name="Murat C."/>
            <person name="Riley R."/>
            <person name="Ohm R."/>
            <person name="Sun H."/>
            <person name="Tunlid A."/>
            <person name="Henrissat B."/>
            <person name="Grigoriev I.V."/>
            <person name="Hibbett D.S."/>
            <person name="Martin F."/>
        </authorList>
    </citation>
    <scope>NUCLEOTIDE SEQUENCE [LARGE SCALE GENOMIC DNA]</scope>
    <source>
        <strain evidence="3">UH-Slu-Lm8-n1</strain>
    </source>
</reference>
<dbReference type="EMBL" id="KN835498">
    <property type="protein sequence ID" value="KIK36794.1"/>
    <property type="molecule type" value="Genomic_DNA"/>
</dbReference>
<evidence type="ECO:0000313" key="2">
    <source>
        <dbReference type="EMBL" id="KIK36794.1"/>
    </source>
</evidence>
<feature type="compositionally biased region" description="Low complexity" evidence="1">
    <location>
        <begin position="322"/>
        <end position="339"/>
    </location>
</feature>
<dbReference type="OrthoDB" id="3144405at2759"/>
<reference evidence="2 3" key="1">
    <citation type="submission" date="2014-04" db="EMBL/GenBank/DDBJ databases">
        <authorList>
            <consortium name="DOE Joint Genome Institute"/>
            <person name="Kuo A."/>
            <person name="Ruytinx J."/>
            <person name="Rineau F."/>
            <person name="Colpaert J."/>
            <person name="Kohler A."/>
            <person name="Nagy L.G."/>
            <person name="Floudas D."/>
            <person name="Copeland A."/>
            <person name="Barry K.W."/>
            <person name="Cichocki N."/>
            <person name="Veneault-Fourrey C."/>
            <person name="LaButti K."/>
            <person name="Lindquist E.A."/>
            <person name="Lipzen A."/>
            <person name="Lundell T."/>
            <person name="Morin E."/>
            <person name="Murat C."/>
            <person name="Sun H."/>
            <person name="Tunlid A."/>
            <person name="Henrissat B."/>
            <person name="Grigoriev I.V."/>
            <person name="Hibbett D.S."/>
            <person name="Martin F."/>
            <person name="Nordberg H.P."/>
            <person name="Cantor M.N."/>
            <person name="Hua S.X."/>
        </authorList>
    </citation>
    <scope>NUCLEOTIDE SEQUENCE [LARGE SCALE GENOMIC DNA]</scope>
    <source>
        <strain evidence="2 3">UH-Slu-Lm8-n1</strain>
    </source>
</reference>
<dbReference type="AlphaFoldDB" id="A0A0D0AF94"/>
<feature type="compositionally biased region" description="Basic and acidic residues" evidence="1">
    <location>
        <begin position="245"/>
        <end position="256"/>
    </location>
</feature>
<feature type="compositionally biased region" description="Low complexity" evidence="1">
    <location>
        <begin position="165"/>
        <end position="190"/>
    </location>
</feature>
<name>A0A0D0AF94_9AGAM</name>
<feature type="compositionally biased region" description="Acidic residues" evidence="1">
    <location>
        <begin position="273"/>
        <end position="284"/>
    </location>
</feature>
<evidence type="ECO:0000256" key="1">
    <source>
        <dbReference type="SAM" id="MobiDB-lite"/>
    </source>
</evidence>
<feature type="compositionally biased region" description="Polar residues" evidence="1">
    <location>
        <begin position="257"/>
        <end position="272"/>
    </location>
</feature>
<feature type="compositionally biased region" description="Polar residues" evidence="1">
    <location>
        <begin position="197"/>
        <end position="219"/>
    </location>
</feature>
<dbReference type="InParanoid" id="A0A0D0AF94"/>